<dbReference type="Pfam" id="PF20083">
    <property type="entry name" value="DUF6477"/>
    <property type="match status" value="1"/>
</dbReference>
<dbReference type="EMBL" id="BROH01000003">
    <property type="protein sequence ID" value="GKY87657.1"/>
    <property type="molecule type" value="Genomic_DNA"/>
</dbReference>
<gene>
    <name evidence="1" type="ORF">STA1M1_15260</name>
</gene>
<keyword evidence="2" id="KW-1185">Reference proteome</keyword>
<organism evidence="1 2">
    <name type="scientific">Sinisalibacter aestuarii</name>
    <dbReference type="NCBI Taxonomy" id="2949426"/>
    <lineage>
        <taxon>Bacteria</taxon>
        <taxon>Pseudomonadati</taxon>
        <taxon>Pseudomonadota</taxon>
        <taxon>Alphaproteobacteria</taxon>
        <taxon>Rhodobacterales</taxon>
        <taxon>Roseobacteraceae</taxon>
        <taxon>Sinisalibacter</taxon>
    </lineage>
</organism>
<accession>A0ABQ5LRN3</accession>
<protein>
    <submittedName>
        <fullName evidence="1">Uncharacterized protein</fullName>
    </submittedName>
</protein>
<dbReference type="InterPro" id="IPR045516">
    <property type="entry name" value="DUF6477"/>
</dbReference>
<sequence length="97" mass="10481">MTDTATLLAGLRRPRLLIRAARFGLADYNRERDLKRLTRQPVAPAPRAAVDALIAAEAALEESRQTGAAGYSPARHVDVLIALISEARLLARADHGV</sequence>
<evidence type="ECO:0000313" key="2">
    <source>
        <dbReference type="Proteomes" id="UP001144205"/>
    </source>
</evidence>
<reference evidence="1" key="1">
    <citation type="journal article" date="2023" name="Int. J. Syst. Evol. Microbiol.">
        <title>Sinisalibacter aestuarii sp. nov., isolated from estuarine sediment of the Arakawa River.</title>
        <authorList>
            <person name="Arafat S.T."/>
            <person name="Hirano S."/>
            <person name="Sato A."/>
            <person name="Takeuchi K."/>
            <person name="Yasuda T."/>
            <person name="Terahara T."/>
            <person name="Hamada M."/>
            <person name="Kobayashi T."/>
        </authorList>
    </citation>
    <scope>NUCLEOTIDE SEQUENCE</scope>
    <source>
        <strain evidence="1">B-399</strain>
    </source>
</reference>
<dbReference type="RefSeq" id="WP_281841639.1">
    <property type="nucleotide sequence ID" value="NZ_BROH01000003.1"/>
</dbReference>
<dbReference type="Proteomes" id="UP001144205">
    <property type="component" value="Unassembled WGS sequence"/>
</dbReference>
<proteinExistence type="predicted"/>
<name>A0ABQ5LRN3_9RHOB</name>
<evidence type="ECO:0000313" key="1">
    <source>
        <dbReference type="EMBL" id="GKY87657.1"/>
    </source>
</evidence>
<comment type="caution">
    <text evidence="1">The sequence shown here is derived from an EMBL/GenBank/DDBJ whole genome shotgun (WGS) entry which is preliminary data.</text>
</comment>